<dbReference type="EMBL" id="QNVS01000007">
    <property type="protein sequence ID" value="REC56266.1"/>
    <property type="molecule type" value="Genomic_DNA"/>
</dbReference>
<accession>A0A3D9BSB5</accession>
<reference evidence="3 4" key="1">
    <citation type="journal article" date="2006" name="Int. J. Syst. Evol. Microbiol.">
        <title>Chryseobacterium piscium sp. nov., isolated from fish of the South Atlantic Ocean off South Africa.</title>
        <authorList>
            <person name="de Beer H."/>
            <person name="Hugo C.J."/>
            <person name="Jooste P.J."/>
            <person name="Vancanneyt M."/>
            <person name="Coenye T."/>
            <person name="Vandamme P."/>
        </authorList>
    </citation>
    <scope>NUCLEOTIDE SEQUENCE [LARGE SCALE GENOMIC DNA]</scope>
    <source>
        <strain evidence="3 4">CCUG 51923</strain>
    </source>
</reference>
<evidence type="ECO:0000313" key="4">
    <source>
        <dbReference type="Proteomes" id="UP000256512"/>
    </source>
</evidence>
<organism evidence="3 4">
    <name type="scientific">Chryseobacterium piscium</name>
    <dbReference type="NCBI Taxonomy" id="333702"/>
    <lineage>
        <taxon>Bacteria</taxon>
        <taxon>Pseudomonadati</taxon>
        <taxon>Bacteroidota</taxon>
        <taxon>Flavobacteriia</taxon>
        <taxon>Flavobacteriales</taxon>
        <taxon>Weeksellaceae</taxon>
        <taxon>Chryseobacterium group</taxon>
        <taxon>Chryseobacterium</taxon>
    </lineage>
</organism>
<keyword evidence="2" id="KW-1133">Transmembrane helix</keyword>
<protein>
    <submittedName>
        <fullName evidence="3">Uncharacterized protein</fullName>
    </submittedName>
</protein>
<dbReference type="RefSeq" id="WP_115949210.1">
    <property type="nucleotide sequence ID" value="NZ_QNVS01000007.1"/>
</dbReference>
<dbReference type="AlphaFoldDB" id="A0A3D9BSB5"/>
<keyword evidence="2" id="KW-0812">Transmembrane</keyword>
<sequence>MPLNTITTIRQLRDEIREEIKNIDLKSFKDQTFGSESEYNYKGLIAGIEALLIDLSALTKNENRFIKFSTYKERNLLSSTLQNIKTFLHIPGNLYPQVDELKVNLRPFNIRYFEDRFIEFDKEIDEASRIKINIQEDKFEIQKEIDEIKKESEEIEKRQKESKEKLVDLDAQIEELQKKKVELHEEITSLESKNEEIEKLKNSSLDFNETIKKSLTEATSNEKVIKNFATNIQKSEDRLTNLHAKMDENDERLKIYSDERENFLSEAEQMLDSARQALNYSTAQGISEAFDTQHTNSQGFFKVGIWLVAASLFMTLIIGISVWILSGISIETNVLIGRILMIPILSIGLYFCISQYNKQKTLIEDYAYKTVIAKAIVGFSEQIKKNQNENTDEYVTYMKIALAEIHQDPLRRRSKNDAAKSLTEDIDPNKMLTLFQKFADVFKSSSNS</sequence>
<evidence type="ECO:0000313" key="3">
    <source>
        <dbReference type="EMBL" id="REC56266.1"/>
    </source>
</evidence>
<proteinExistence type="predicted"/>
<feature type="transmembrane region" description="Helical" evidence="2">
    <location>
        <begin position="334"/>
        <end position="353"/>
    </location>
</feature>
<keyword evidence="4" id="KW-1185">Reference proteome</keyword>
<dbReference type="Proteomes" id="UP000256512">
    <property type="component" value="Unassembled WGS sequence"/>
</dbReference>
<evidence type="ECO:0000256" key="2">
    <source>
        <dbReference type="SAM" id="Phobius"/>
    </source>
</evidence>
<feature type="coiled-coil region" evidence="1">
    <location>
        <begin position="131"/>
        <end position="252"/>
    </location>
</feature>
<keyword evidence="2" id="KW-0472">Membrane</keyword>
<comment type="caution">
    <text evidence="3">The sequence shown here is derived from an EMBL/GenBank/DDBJ whole genome shotgun (WGS) entry which is preliminary data.</text>
</comment>
<feature type="transmembrane region" description="Helical" evidence="2">
    <location>
        <begin position="303"/>
        <end position="328"/>
    </location>
</feature>
<name>A0A3D9BSB5_9FLAO</name>
<gene>
    <name evidence="3" type="ORF">DRF62_04160</name>
</gene>
<evidence type="ECO:0000256" key="1">
    <source>
        <dbReference type="SAM" id="Coils"/>
    </source>
</evidence>
<keyword evidence="1" id="KW-0175">Coiled coil</keyword>